<dbReference type="Gene3D" id="3.30.565.30">
    <property type="entry name" value="Sporulation initiation phosphotransferase B (SpoOB), C-terminal domain"/>
    <property type="match status" value="1"/>
</dbReference>
<evidence type="ECO:0000256" key="3">
    <source>
        <dbReference type="ARBA" id="ARBA00022777"/>
    </source>
</evidence>
<gene>
    <name evidence="6" type="ORF">GCM10011398_02370</name>
</gene>
<comment type="caution">
    <text evidence="6">The sequence shown here is derived from an EMBL/GenBank/DDBJ whole genome shotgun (WGS) entry which is preliminary data.</text>
</comment>
<evidence type="ECO:0000313" key="6">
    <source>
        <dbReference type="EMBL" id="GGG62549.1"/>
    </source>
</evidence>
<accession>A0A917LW53</accession>
<organism evidence="6 7">
    <name type="scientific">Virgibacillus oceani</name>
    <dbReference type="NCBI Taxonomy" id="1479511"/>
    <lineage>
        <taxon>Bacteria</taxon>
        <taxon>Bacillati</taxon>
        <taxon>Bacillota</taxon>
        <taxon>Bacilli</taxon>
        <taxon>Bacillales</taxon>
        <taxon>Bacillaceae</taxon>
        <taxon>Virgibacillus</taxon>
    </lineage>
</organism>
<dbReference type="InterPro" id="IPR037100">
    <property type="entry name" value="Spo0B_C_sf"/>
</dbReference>
<feature type="domain" description="SpoOB alpha-helical" evidence="5">
    <location>
        <begin position="4"/>
        <end position="55"/>
    </location>
</feature>
<name>A0A917LW53_9BACI</name>
<evidence type="ECO:0000256" key="2">
    <source>
        <dbReference type="ARBA" id="ARBA00022679"/>
    </source>
</evidence>
<dbReference type="SUPFAM" id="SSF55890">
    <property type="entry name" value="Sporulation response regulatory protein Spo0B"/>
    <property type="match status" value="1"/>
</dbReference>
<keyword evidence="2" id="KW-0808">Transferase</keyword>
<dbReference type="RefSeq" id="WP_188453517.1">
    <property type="nucleotide sequence ID" value="NZ_BMFR01000001.1"/>
</dbReference>
<reference evidence="6" key="1">
    <citation type="journal article" date="2014" name="Int. J. Syst. Evol. Microbiol.">
        <title>Complete genome sequence of Corynebacterium casei LMG S-19264T (=DSM 44701T), isolated from a smear-ripened cheese.</title>
        <authorList>
            <consortium name="US DOE Joint Genome Institute (JGI-PGF)"/>
            <person name="Walter F."/>
            <person name="Albersmeier A."/>
            <person name="Kalinowski J."/>
            <person name="Ruckert C."/>
        </authorList>
    </citation>
    <scope>NUCLEOTIDE SEQUENCE</scope>
    <source>
        <strain evidence="6">CGMCC 1.12754</strain>
    </source>
</reference>
<evidence type="ECO:0000256" key="1">
    <source>
        <dbReference type="ARBA" id="ARBA00022553"/>
    </source>
</evidence>
<evidence type="ECO:0000259" key="4">
    <source>
        <dbReference type="Pfam" id="PF14682"/>
    </source>
</evidence>
<dbReference type="Pfam" id="PF14682">
    <property type="entry name" value="SPOB_ab"/>
    <property type="match status" value="1"/>
</dbReference>
<dbReference type="InterPro" id="IPR016122">
    <property type="entry name" value="SpoOB_C"/>
</dbReference>
<evidence type="ECO:0008006" key="8">
    <source>
        <dbReference type="Google" id="ProtNLM"/>
    </source>
</evidence>
<dbReference type="InterPro" id="IPR016120">
    <property type="entry name" value="Sig_transdc_His_kin_SpoOB"/>
</dbReference>
<dbReference type="AlphaFoldDB" id="A0A917LW53"/>
<reference evidence="6" key="2">
    <citation type="submission" date="2020-09" db="EMBL/GenBank/DDBJ databases">
        <authorList>
            <person name="Sun Q."/>
            <person name="Zhou Y."/>
        </authorList>
    </citation>
    <scope>NUCLEOTIDE SEQUENCE</scope>
    <source>
        <strain evidence="6">CGMCC 1.12754</strain>
    </source>
</reference>
<evidence type="ECO:0000313" key="7">
    <source>
        <dbReference type="Proteomes" id="UP000622860"/>
    </source>
</evidence>
<dbReference type="InterPro" id="IPR039506">
    <property type="entry name" value="SPOB_a"/>
</dbReference>
<dbReference type="Gene3D" id="1.10.287.130">
    <property type="match status" value="1"/>
</dbReference>
<keyword evidence="1" id="KW-0597">Phosphoprotein</keyword>
<proteinExistence type="predicted"/>
<dbReference type="Pfam" id="PF14689">
    <property type="entry name" value="SPOB_a"/>
    <property type="match status" value="1"/>
</dbReference>
<dbReference type="Proteomes" id="UP000622860">
    <property type="component" value="Unassembled WGS sequence"/>
</dbReference>
<keyword evidence="3" id="KW-0418">Kinase</keyword>
<keyword evidence="7" id="KW-1185">Reference proteome</keyword>
<sequence>MREKDIIDVLRLYRHDLMNDLQIIQGYLTMGKMDKVHDKITSCMAHFDKERKLMSLNIPKFALWLIQFNSLHATFRFTYDICIENKNLNEIDTILLKQCQACINFLEKAANDSEVFEGNISLGYQDEMIVTVQIFLAGNLKRLENYEAAPILERFSLHMKQEDDGITCNLAIPLN</sequence>
<dbReference type="EMBL" id="BMFR01000001">
    <property type="protein sequence ID" value="GGG62549.1"/>
    <property type="molecule type" value="Genomic_DNA"/>
</dbReference>
<dbReference type="GO" id="GO:0000155">
    <property type="term" value="F:phosphorelay sensor kinase activity"/>
    <property type="evidence" value="ECO:0007669"/>
    <property type="project" value="InterPro"/>
</dbReference>
<feature type="domain" description="Sporulation initiation phosphotransferase B C-terminal" evidence="4">
    <location>
        <begin position="59"/>
        <end position="148"/>
    </location>
</feature>
<evidence type="ECO:0000259" key="5">
    <source>
        <dbReference type="Pfam" id="PF14689"/>
    </source>
</evidence>
<protein>
    <recommendedName>
        <fullName evidence="8">SpoOB alpha-helical domain-containing protein</fullName>
    </recommendedName>
</protein>